<keyword evidence="6" id="KW-1185">Reference proteome</keyword>
<evidence type="ECO:0000313" key="5">
    <source>
        <dbReference type="EMBL" id="KAJ8601016.1"/>
    </source>
</evidence>
<dbReference type="Gene3D" id="3.60.21.10">
    <property type="match status" value="1"/>
</dbReference>
<dbReference type="EMBL" id="JAQMWT010000457">
    <property type="protein sequence ID" value="KAJ8601016.1"/>
    <property type="molecule type" value="Genomic_DNA"/>
</dbReference>
<dbReference type="SUPFAM" id="SSF55816">
    <property type="entry name" value="5'-nucleotidase (syn. UDP-sugar hydrolase), C-terminal domain"/>
    <property type="match status" value="1"/>
</dbReference>
<keyword evidence="2" id="KW-0732">Signal</keyword>
<evidence type="ECO:0000259" key="4">
    <source>
        <dbReference type="PROSITE" id="PS50222"/>
    </source>
</evidence>
<evidence type="ECO:0000256" key="2">
    <source>
        <dbReference type="ARBA" id="ARBA00022729"/>
    </source>
</evidence>
<dbReference type="InterPro" id="IPR002048">
    <property type="entry name" value="EF_hand_dom"/>
</dbReference>
<dbReference type="PROSITE" id="PS50222">
    <property type="entry name" value="EF_HAND_2"/>
    <property type="match status" value="1"/>
</dbReference>
<accession>A0AAD7U9Z0</accession>
<dbReference type="InterPro" id="IPR004843">
    <property type="entry name" value="Calcineurin-like_PHP"/>
</dbReference>
<evidence type="ECO:0000313" key="6">
    <source>
        <dbReference type="Proteomes" id="UP001230188"/>
    </source>
</evidence>
<dbReference type="Pfam" id="PF00149">
    <property type="entry name" value="Metallophos"/>
    <property type="match status" value="1"/>
</dbReference>
<gene>
    <name evidence="5" type="ORF">CTAYLR_007953</name>
</gene>
<dbReference type="SUPFAM" id="SSF47473">
    <property type="entry name" value="EF-hand"/>
    <property type="match status" value="1"/>
</dbReference>
<dbReference type="AlphaFoldDB" id="A0AAD7U9Z0"/>
<dbReference type="Gene3D" id="1.10.238.10">
    <property type="entry name" value="EF-hand"/>
    <property type="match status" value="1"/>
</dbReference>
<sequence length="568" mass="62753">MGGGVGFKKLRIVHLNDVYTLEHLPRVKSLVASFQDDSMTLVSCGGDFLAPYVLSTLDHGAGMVEVLNAIPTTHAILGNHECDVPHEALLDRIDEFRGKWLNSNFRALGSSMPEYDIVEINGARIGIVGVLCDYPQLYRASSFNGLVDQIRDPVAVATELASELKSRENCDAIIALTHLDFPDDQRLAQGGQVALILGGHDHQILNTKEGDVRILKAGMNAEQVAIVEWTCGPGLVLEEKSARIVEVKAYPEDAETRRLVDAHMLKVRALDKMVLTTVNELKSELFATTSRLSLPLTSAESRLGECSVATMLCSVLKWELDVDCCILEAGSVRGNQTYDAAFTFAHLKQEMPFLNATGIAAIDGTTFAKMIRESRAKPGPNFLHVDADCIVVDGNVRKVDGSEIKPSKVYSVAVGVDLGFGSSVNQTMIQYAKDQPTRIPSLESAIPAKTVILTFFAQRFWRRLPAFDELCEEDAITFDDLHDAFVHAFMTHESQEDVDAAKQMVKQLIVSFDKDNDGKISRLEYEAIFSRHARRRNYAKCAVRRNSCSTFYLRRDASLIHDDGDTTP</sequence>
<reference evidence="5" key="1">
    <citation type="submission" date="2023-01" db="EMBL/GenBank/DDBJ databases">
        <title>Metagenome sequencing of chrysophaentin producing Chrysophaeum taylorii.</title>
        <authorList>
            <person name="Davison J."/>
            <person name="Bewley C."/>
        </authorList>
    </citation>
    <scope>NUCLEOTIDE SEQUENCE</scope>
    <source>
        <strain evidence="5">NIES-1699</strain>
    </source>
</reference>
<feature type="domain" description="EF-hand" evidence="4">
    <location>
        <begin position="500"/>
        <end position="535"/>
    </location>
</feature>
<organism evidence="5 6">
    <name type="scientific">Chrysophaeum taylorii</name>
    <dbReference type="NCBI Taxonomy" id="2483200"/>
    <lineage>
        <taxon>Eukaryota</taxon>
        <taxon>Sar</taxon>
        <taxon>Stramenopiles</taxon>
        <taxon>Ochrophyta</taxon>
        <taxon>Pelagophyceae</taxon>
        <taxon>Pelagomonadales</taxon>
        <taxon>Pelagomonadaceae</taxon>
        <taxon>Chrysophaeum</taxon>
    </lineage>
</organism>
<comment type="similarity">
    <text evidence="1">Belongs to the 5'-nucleotidase family.</text>
</comment>
<dbReference type="SUPFAM" id="SSF56300">
    <property type="entry name" value="Metallo-dependent phosphatases"/>
    <property type="match status" value="1"/>
</dbReference>
<keyword evidence="3" id="KW-0106">Calcium</keyword>
<dbReference type="Pfam" id="PF02872">
    <property type="entry name" value="5_nucleotid_C"/>
    <property type="match status" value="1"/>
</dbReference>
<dbReference type="InterPro" id="IPR006179">
    <property type="entry name" value="5_nucleotidase/apyrase"/>
</dbReference>
<evidence type="ECO:0000256" key="1">
    <source>
        <dbReference type="ARBA" id="ARBA00006654"/>
    </source>
</evidence>
<dbReference type="Gene3D" id="3.90.780.10">
    <property type="entry name" value="5'-Nucleotidase, C-terminal domain"/>
    <property type="match status" value="1"/>
</dbReference>
<dbReference type="InterPro" id="IPR011992">
    <property type="entry name" value="EF-hand-dom_pair"/>
</dbReference>
<name>A0AAD7U9Z0_9STRA</name>
<dbReference type="PROSITE" id="PS00018">
    <property type="entry name" value="EF_HAND_1"/>
    <property type="match status" value="1"/>
</dbReference>
<dbReference type="PANTHER" id="PTHR11575:SF48">
    <property type="entry name" value="5'-NUCLEOTIDASE"/>
    <property type="match status" value="1"/>
</dbReference>
<dbReference type="InterPro" id="IPR036907">
    <property type="entry name" value="5'-Nucleotdase_C_sf"/>
</dbReference>
<protein>
    <recommendedName>
        <fullName evidence="4">EF-hand domain-containing protein</fullName>
    </recommendedName>
</protein>
<dbReference type="PANTHER" id="PTHR11575">
    <property type="entry name" value="5'-NUCLEOTIDASE-RELATED"/>
    <property type="match status" value="1"/>
</dbReference>
<proteinExistence type="inferred from homology"/>
<dbReference type="InterPro" id="IPR008334">
    <property type="entry name" value="5'-Nucleotdase_C"/>
</dbReference>
<comment type="caution">
    <text evidence="5">The sequence shown here is derived from an EMBL/GenBank/DDBJ whole genome shotgun (WGS) entry which is preliminary data.</text>
</comment>
<dbReference type="GO" id="GO:0005509">
    <property type="term" value="F:calcium ion binding"/>
    <property type="evidence" value="ECO:0007669"/>
    <property type="project" value="InterPro"/>
</dbReference>
<evidence type="ECO:0000256" key="3">
    <source>
        <dbReference type="ARBA" id="ARBA00022837"/>
    </source>
</evidence>
<dbReference type="InterPro" id="IPR029052">
    <property type="entry name" value="Metallo-depent_PP-like"/>
</dbReference>
<dbReference type="GO" id="GO:0009166">
    <property type="term" value="P:nucleotide catabolic process"/>
    <property type="evidence" value="ECO:0007669"/>
    <property type="project" value="InterPro"/>
</dbReference>
<dbReference type="InterPro" id="IPR018247">
    <property type="entry name" value="EF_Hand_1_Ca_BS"/>
</dbReference>
<dbReference type="Proteomes" id="UP001230188">
    <property type="component" value="Unassembled WGS sequence"/>
</dbReference>
<dbReference type="GO" id="GO:0016787">
    <property type="term" value="F:hydrolase activity"/>
    <property type="evidence" value="ECO:0007669"/>
    <property type="project" value="InterPro"/>
</dbReference>